<evidence type="ECO:0000313" key="10">
    <source>
        <dbReference type="Proteomes" id="UP001219901"/>
    </source>
</evidence>
<dbReference type="Proteomes" id="UP001219901">
    <property type="component" value="Chromosome"/>
</dbReference>
<dbReference type="SUPFAM" id="SSF88659">
    <property type="entry name" value="Sigma3 and sigma4 domains of RNA polymerase sigma factors"/>
    <property type="match status" value="1"/>
</dbReference>
<dbReference type="AlphaFoldDB" id="A0AAJ6CTD0"/>
<feature type="domain" description="RNA polymerase sigma-70 region 2" evidence="6">
    <location>
        <begin position="55"/>
        <end position="114"/>
    </location>
</feature>
<reference evidence="10 11" key="1">
    <citation type="submission" date="2019-11" db="EMBL/GenBank/DDBJ databases">
        <authorList>
            <person name="Cho J.-C."/>
        </authorList>
    </citation>
    <scope>NUCLEOTIDE SEQUENCE [LARGE SCALE GENOMIC DNA]</scope>
    <source>
        <strain evidence="9 10">JH1073</strain>
        <strain evidence="8 11">JH702</strain>
    </source>
</reference>
<dbReference type="InterPro" id="IPR013324">
    <property type="entry name" value="RNA_pol_sigma_r3/r4-like"/>
</dbReference>
<dbReference type="NCBIfam" id="TIGR02937">
    <property type="entry name" value="sigma70-ECF"/>
    <property type="match status" value="1"/>
</dbReference>
<keyword evidence="5" id="KW-0804">Transcription</keyword>
<evidence type="ECO:0000259" key="7">
    <source>
        <dbReference type="Pfam" id="PF08281"/>
    </source>
</evidence>
<evidence type="ECO:0000313" key="8">
    <source>
        <dbReference type="EMBL" id="MDG0865825.1"/>
    </source>
</evidence>
<dbReference type="RefSeq" id="WP_342823144.1">
    <property type="nucleotide sequence ID" value="NZ_CP046146.1"/>
</dbReference>
<dbReference type="GO" id="GO:0006352">
    <property type="term" value="P:DNA-templated transcription initiation"/>
    <property type="evidence" value="ECO:0007669"/>
    <property type="project" value="InterPro"/>
</dbReference>
<dbReference type="InterPro" id="IPR014284">
    <property type="entry name" value="RNA_pol_sigma-70_dom"/>
</dbReference>
<evidence type="ECO:0000313" key="9">
    <source>
        <dbReference type="EMBL" id="WFG39442.1"/>
    </source>
</evidence>
<dbReference type="InterPro" id="IPR013325">
    <property type="entry name" value="RNA_pol_sigma_r2"/>
</dbReference>
<dbReference type="GO" id="GO:0016987">
    <property type="term" value="F:sigma factor activity"/>
    <property type="evidence" value="ECO:0007669"/>
    <property type="project" value="UniProtKB-KW"/>
</dbReference>
<evidence type="ECO:0000256" key="4">
    <source>
        <dbReference type="ARBA" id="ARBA00023125"/>
    </source>
</evidence>
<keyword evidence="3" id="KW-0731">Sigma factor</keyword>
<sequence>MANLYAENGNAFARSNGCTHGMDDGTKNIILSRAVRLCKEGHRDEFKAIVDVFDRKLFGTALLITGDRGLAEDATQETFVRAWSRIGSLSDSSKLQAWLMRILFNYLKGQKRRKSVPQVEIEAAMTVHDRSGSADRHTLAGETVDEMYVVIASMPEDQRTVLVLRYYEEMSLDEIVEATGWRLGTVKSRIHRALRDAKQRMEELGPVRLIGETRQEEVG</sequence>
<dbReference type="GO" id="GO:0003677">
    <property type="term" value="F:DNA binding"/>
    <property type="evidence" value="ECO:0007669"/>
    <property type="project" value="UniProtKB-KW"/>
</dbReference>
<evidence type="ECO:0000259" key="6">
    <source>
        <dbReference type="Pfam" id="PF04542"/>
    </source>
</evidence>
<dbReference type="EMBL" id="CP046147">
    <property type="protein sequence ID" value="WFG39442.1"/>
    <property type="molecule type" value="Genomic_DNA"/>
</dbReference>
<dbReference type="InterPro" id="IPR036388">
    <property type="entry name" value="WH-like_DNA-bd_sf"/>
</dbReference>
<dbReference type="Gene3D" id="1.10.10.10">
    <property type="entry name" value="Winged helix-like DNA-binding domain superfamily/Winged helix DNA-binding domain"/>
    <property type="match status" value="1"/>
</dbReference>
<dbReference type="PANTHER" id="PTHR43133">
    <property type="entry name" value="RNA POLYMERASE ECF-TYPE SIGMA FACTO"/>
    <property type="match status" value="1"/>
</dbReference>
<dbReference type="SUPFAM" id="SSF88946">
    <property type="entry name" value="Sigma2 domain of RNA polymerase sigma factors"/>
    <property type="match status" value="1"/>
</dbReference>
<evidence type="ECO:0000256" key="5">
    <source>
        <dbReference type="ARBA" id="ARBA00023163"/>
    </source>
</evidence>
<organism evidence="9 10">
    <name type="scientific">Candidatus Lucifugimonas marina</name>
    <dbReference type="NCBI Taxonomy" id="3038979"/>
    <lineage>
        <taxon>Bacteria</taxon>
        <taxon>Bacillati</taxon>
        <taxon>Chloroflexota</taxon>
        <taxon>Dehalococcoidia</taxon>
        <taxon>SAR202 cluster</taxon>
        <taxon>Candidatus Lucifugimonadales</taxon>
        <taxon>Candidatus Lucifugimonadaceae</taxon>
        <taxon>Candidatus Lucifugimonas</taxon>
    </lineage>
</organism>
<reference evidence="10" key="3">
    <citation type="submission" date="2023-06" db="EMBL/GenBank/DDBJ databases">
        <title>Pangenomics reveal diversification of enzyme families and niche specialization in globally abundant SAR202 bacteria.</title>
        <authorList>
            <person name="Saw J.H.W."/>
        </authorList>
    </citation>
    <scope>NUCLEOTIDE SEQUENCE [LARGE SCALE GENOMIC DNA]</scope>
    <source>
        <strain evidence="10">JH1073</strain>
    </source>
</reference>
<dbReference type="Proteomes" id="UP001321249">
    <property type="component" value="Unassembled WGS sequence"/>
</dbReference>
<evidence type="ECO:0000256" key="2">
    <source>
        <dbReference type="ARBA" id="ARBA00023015"/>
    </source>
</evidence>
<dbReference type="CDD" id="cd06171">
    <property type="entry name" value="Sigma70_r4"/>
    <property type="match status" value="1"/>
</dbReference>
<dbReference type="PANTHER" id="PTHR43133:SF52">
    <property type="entry name" value="ECF RNA POLYMERASE SIGMA FACTOR SIGL"/>
    <property type="match status" value="1"/>
</dbReference>
<accession>A0AAJ6CTD0</accession>
<reference evidence="9" key="2">
    <citation type="journal article" date="2023" name="Nat. Commun.">
        <title>Cultivation of marine bacteria of the SAR202 clade.</title>
        <authorList>
            <person name="Lim Y."/>
            <person name="Seo J.H."/>
            <person name="Giovannoni S.J."/>
            <person name="Kang I."/>
            <person name="Cho J.C."/>
        </authorList>
    </citation>
    <scope>NUCLEOTIDE SEQUENCE</scope>
    <source>
        <strain evidence="9">JH1073</strain>
    </source>
</reference>
<dbReference type="EMBL" id="WMBE01000001">
    <property type="protein sequence ID" value="MDG0865825.1"/>
    <property type="molecule type" value="Genomic_DNA"/>
</dbReference>
<keyword evidence="2" id="KW-0805">Transcription regulation</keyword>
<dbReference type="Pfam" id="PF04542">
    <property type="entry name" value="Sigma70_r2"/>
    <property type="match status" value="1"/>
</dbReference>
<dbReference type="Gene3D" id="1.10.1740.10">
    <property type="match status" value="1"/>
</dbReference>
<evidence type="ECO:0000313" key="11">
    <source>
        <dbReference type="Proteomes" id="UP001321249"/>
    </source>
</evidence>
<name>A0AAJ6CTD0_9CHLR</name>
<dbReference type="InterPro" id="IPR007627">
    <property type="entry name" value="RNA_pol_sigma70_r2"/>
</dbReference>
<dbReference type="Pfam" id="PF08281">
    <property type="entry name" value="Sigma70_r4_2"/>
    <property type="match status" value="1"/>
</dbReference>
<comment type="similarity">
    <text evidence="1">Belongs to the sigma-70 factor family. ECF subfamily.</text>
</comment>
<gene>
    <name evidence="8" type="ORF">GKO46_01900</name>
    <name evidence="9" type="ORF">GKO48_07360</name>
</gene>
<dbReference type="InterPro" id="IPR039425">
    <property type="entry name" value="RNA_pol_sigma-70-like"/>
</dbReference>
<keyword evidence="4" id="KW-0238">DNA-binding</keyword>
<keyword evidence="10" id="KW-1185">Reference proteome</keyword>
<dbReference type="InterPro" id="IPR013249">
    <property type="entry name" value="RNA_pol_sigma70_r4_t2"/>
</dbReference>
<proteinExistence type="inferred from homology"/>
<feature type="domain" description="RNA polymerase sigma factor 70 region 4 type 2" evidence="7">
    <location>
        <begin position="148"/>
        <end position="195"/>
    </location>
</feature>
<protein>
    <submittedName>
        <fullName evidence="9">Sigma-70 family RNA polymerase sigma factor</fullName>
    </submittedName>
</protein>
<evidence type="ECO:0000256" key="3">
    <source>
        <dbReference type="ARBA" id="ARBA00023082"/>
    </source>
</evidence>
<evidence type="ECO:0000256" key="1">
    <source>
        <dbReference type="ARBA" id="ARBA00010641"/>
    </source>
</evidence>